<dbReference type="Proteomes" id="UP001341840">
    <property type="component" value="Unassembled WGS sequence"/>
</dbReference>
<organism evidence="1 2">
    <name type="scientific">Stylosanthes scabra</name>
    <dbReference type="NCBI Taxonomy" id="79078"/>
    <lineage>
        <taxon>Eukaryota</taxon>
        <taxon>Viridiplantae</taxon>
        <taxon>Streptophyta</taxon>
        <taxon>Embryophyta</taxon>
        <taxon>Tracheophyta</taxon>
        <taxon>Spermatophyta</taxon>
        <taxon>Magnoliopsida</taxon>
        <taxon>eudicotyledons</taxon>
        <taxon>Gunneridae</taxon>
        <taxon>Pentapetalae</taxon>
        <taxon>rosids</taxon>
        <taxon>fabids</taxon>
        <taxon>Fabales</taxon>
        <taxon>Fabaceae</taxon>
        <taxon>Papilionoideae</taxon>
        <taxon>50 kb inversion clade</taxon>
        <taxon>dalbergioids sensu lato</taxon>
        <taxon>Dalbergieae</taxon>
        <taxon>Pterocarpus clade</taxon>
        <taxon>Stylosanthes</taxon>
    </lineage>
</organism>
<gene>
    <name evidence="1" type="ORF">PIB30_034820</name>
</gene>
<evidence type="ECO:0000313" key="2">
    <source>
        <dbReference type="Proteomes" id="UP001341840"/>
    </source>
</evidence>
<reference evidence="1 2" key="1">
    <citation type="journal article" date="2023" name="Plants (Basel)">
        <title>Bridging the Gap: Combining Genomics and Transcriptomics Approaches to Understand Stylosanthes scabra, an Orphan Legume from the Brazilian Caatinga.</title>
        <authorList>
            <person name="Ferreira-Neto J.R.C."/>
            <person name="da Silva M.D."/>
            <person name="Binneck E."/>
            <person name="de Melo N.F."/>
            <person name="da Silva R.H."/>
            <person name="de Melo A.L.T.M."/>
            <person name="Pandolfi V."/>
            <person name="Bustamante F.O."/>
            <person name="Brasileiro-Vidal A.C."/>
            <person name="Benko-Iseppon A.M."/>
        </authorList>
    </citation>
    <scope>NUCLEOTIDE SEQUENCE [LARGE SCALE GENOMIC DNA]</scope>
    <source>
        <tissue evidence="1">Leaves</tissue>
    </source>
</reference>
<protein>
    <submittedName>
        <fullName evidence="1">Uncharacterized protein</fullName>
    </submittedName>
</protein>
<keyword evidence="2" id="KW-1185">Reference proteome</keyword>
<sequence length="88" mass="10664">MDDPPTLLIALEWERMPWIAPIPRYELGPPHVSLANKWNRWPRRHNYRVNPEQDFKKEIDDIINRVMRRFRQNQTRPGHPEDLGKITV</sequence>
<comment type="caution">
    <text evidence="1">The sequence shown here is derived from an EMBL/GenBank/DDBJ whole genome shotgun (WGS) entry which is preliminary data.</text>
</comment>
<dbReference type="EMBL" id="JASCZI010151198">
    <property type="protein sequence ID" value="MED6170826.1"/>
    <property type="molecule type" value="Genomic_DNA"/>
</dbReference>
<name>A0ABU6VBY9_9FABA</name>
<accession>A0ABU6VBY9</accession>
<proteinExistence type="predicted"/>
<evidence type="ECO:0000313" key="1">
    <source>
        <dbReference type="EMBL" id="MED6170826.1"/>
    </source>
</evidence>